<dbReference type="CDD" id="cd07814">
    <property type="entry name" value="SRPBCC_CalC_Aha1-like"/>
    <property type="match status" value="1"/>
</dbReference>
<evidence type="ECO:0000256" key="1">
    <source>
        <dbReference type="ARBA" id="ARBA00006817"/>
    </source>
</evidence>
<protein>
    <submittedName>
        <fullName evidence="3">Uncharacterized conserved protein YndB, AHSA1/START domain</fullName>
    </submittedName>
</protein>
<dbReference type="OrthoDB" id="3365660at2"/>
<dbReference type="STRING" id="561176.SAMN04488561_3232"/>
<evidence type="ECO:0000259" key="2">
    <source>
        <dbReference type="Pfam" id="PF08327"/>
    </source>
</evidence>
<feature type="domain" description="Activator of Hsp90 ATPase homologue 1/2-like C-terminal" evidence="2">
    <location>
        <begin position="11"/>
        <end position="154"/>
    </location>
</feature>
<dbReference type="RefSeq" id="WP_069111709.1">
    <property type="nucleotide sequence ID" value="NZ_FNUC01000003.1"/>
</dbReference>
<dbReference type="Gene3D" id="3.30.530.20">
    <property type="match status" value="1"/>
</dbReference>
<gene>
    <name evidence="3" type="ORF">SAMN04488561_3232</name>
</gene>
<dbReference type="SUPFAM" id="SSF55961">
    <property type="entry name" value="Bet v1-like"/>
    <property type="match status" value="1"/>
</dbReference>
<evidence type="ECO:0000313" key="4">
    <source>
        <dbReference type="Proteomes" id="UP000181980"/>
    </source>
</evidence>
<dbReference type="AlphaFoldDB" id="A0A1H5MKM7"/>
<dbReference type="Proteomes" id="UP000181980">
    <property type="component" value="Unassembled WGS sequence"/>
</dbReference>
<reference evidence="4" key="1">
    <citation type="submission" date="2016-10" db="EMBL/GenBank/DDBJ databases">
        <authorList>
            <person name="Varghese N."/>
            <person name="Submissions S."/>
        </authorList>
    </citation>
    <scope>NUCLEOTIDE SEQUENCE [LARGE SCALE GENOMIC DNA]</scope>
    <source>
        <strain evidence="4">DSM 45237</strain>
    </source>
</reference>
<dbReference type="EMBL" id="FNUC01000003">
    <property type="protein sequence ID" value="SEE89680.1"/>
    <property type="molecule type" value="Genomic_DNA"/>
</dbReference>
<evidence type="ECO:0000313" key="3">
    <source>
        <dbReference type="EMBL" id="SEE89680.1"/>
    </source>
</evidence>
<dbReference type="Pfam" id="PF08327">
    <property type="entry name" value="AHSA1"/>
    <property type="match status" value="1"/>
</dbReference>
<accession>A0A1H5MKM7</accession>
<comment type="similarity">
    <text evidence="1">Belongs to the AHA1 family.</text>
</comment>
<organism evidence="3 4">
    <name type="scientific">Jiangella alba</name>
    <dbReference type="NCBI Taxonomy" id="561176"/>
    <lineage>
        <taxon>Bacteria</taxon>
        <taxon>Bacillati</taxon>
        <taxon>Actinomycetota</taxon>
        <taxon>Actinomycetes</taxon>
        <taxon>Jiangellales</taxon>
        <taxon>Jiangellaceae</taxon>
        <taxon>Jiangella</taxon>
    </lineage>
</organism>
<name>A0A1H5MKM7_9ACTN</name>
<keyword evidence="4" id="KW-1185">Reference proteome</keyword>
<sequence length="154" mass="16571">MMDLTVTRRYDAPPARVWAALTEPDLVRRWWGPDGFTAPVARMDVRPGGVSLVAMRSPGGVELYTTWTYGVVERPHRLEYVLRFSDASGRPVPPSSLGLPDGIPEAGVPHELTLETSDGGTELTVTERGYADAGVVAGSRLGLEQTLAKLAAVL</sequence>
<proteinExistence type="inferred from homology"/>
<dbReference type="InterPro" id="IPR023393">
    <property type="entry name" value="START-like_dom_sf"/>
</dbReference>
<dbReference type="InterPro" id="IPR013538">
    <property type="entry name" value="ASHA1/2-like_C"/>
</dbReference>